<evidence type="ECO:0000313" key="2">
    <source>
        <dbReference type="Proteomes" id="UP001157502"/>
    </source>
</evidence>
<keyword evidence="2" id="KW-1185">Reference proteome</keyword>
<dbReference type="Proteomes" id="UP001157502">
    <property type="component" value="Chromosome 15"/>
</dbReference>
<evidence type="ECO:0000313" key="1">
    <source>
        <dbReference type="EMBL" id="KAJ8000878.1"/>
    </source>
</evidence>
<accession>A0ACC2GBM1</accession>
<reference evidence="1" key="1">
    <citation type="submission" date="2021-05" db="EMBL/GenBank/DDBJ databases">
        <authorList>
            <person name="Pan Q."/>
            <person name="Jouanno E."/>
            <person name="Zahm M."/>
            <person name="Klopp C."/>
            <person name="Cabau C."/>
            <person name="Louis A."/>
            <person name="Berthelot C."/>
            <person name="Parey E."/>
            <person name="Roest Crollius H."/>
            <person name="Montfort J."/>
            <person name="Robinson-Rechavi M."/>
            <person name="Bouchez O."/>
            <person name="Lampietro C."/>
            <person name="Lopez Roques C."/>
            <person name="Donnadieu C."/>
            <person name="Postlethwait J."/>
            <person name="Bobe J."/>
            <person name="Dillon D."/>
            <person name="Chandos A."/>
            <person name="von Hippel F."/>
            <person name="Guiguen Y."/>
        </authorList>
    </citation>
    <scope>NUCLEOTIDE SEQUENCE</scope>
    <source>
        <strain evidence="1">YG-Jan2019</strain>
    </source>
</reference>
<name>A0ACC2GBM1_DALPE</name>
<proteinExistence type="predicted"/>
<comment type="caution">
    <text evidence="1">The sequence shown here is derived from an EMBL/GenBank/DDBJ whole genome shotgun (WGS) entry which is preliminary data.</text>
</comment>
<sequence>MARHLLHYCFLLILSGSSVSSIPTINGIRDLRGIWYGNIFPRHGLHLLYWFVDQSDVNGNYDIVETNFDPTRGDYGFGYYSNNDSFLPALTDPQREAYYWVGDIGKENSWALPEYVTQSYYNSLKSGDRNRDRIIVRVVQANGSNEFRLDMVFVTQLYPLNDNKANLIDPNHTYSVTFDLLREIQTLQVLSGRNDTLTGLEEFLTQAGYQTCPSPEFLVCSSKSIRFQKLQMVDIKTEDDCVFLKLDILPAAKGYLKMSWRNLPNSIMDLNMLVALFKDDAGTDALAKFPVGNATSGTWDVSVALNPGLQVRLLKRKSLWDVMEREIWRGPEFDQSYSLIPVGVKGYDASLQLYAKNGFACGRLFVKTTFADWKEVFNKSWVGFYSGNNVRNNKYYTFQWAVSFNKESLSEEIPGYDVYVYETGMAIAPGVQARFMLSKYNEVARTTAWESQL</sequence>
<dbReference type="EMBL" id="CM055742">
    <property type="protein sequence ID" value="KAJ8000878.1"/>
    <property type="molecule type" value="Genomic_DNA"/>
</dbReference>
<organism evidence="1 2">
    <name type="scientific">Dallia pectoralis</name>
    <name type="common">Alaska blackfish</name>
    <dbReference type="NCBI Taxonomy" id="75939"/>
    <lineage>
        <taxon>Eukaryota</taxon>
        <taxon>Metazoa</taxon>
        <taxon>Chordata</taxon>
        <taxon>Craniata</taxon>
        <taxon>Vertebrata</taxon>
        <taxon>Euteleostomi</taxon>
        <taxon>Actinopterygii</taxon>
        <taxon>Neopterygii</taxon>
        <taxon>Teleostei</taxon>
        <taxon>Protacanthopterygii</taxon>
        <taxon>Esociformes</taxon>
        <taxon>Umbridae</taxon>
        <taxon>Dallia</taxon>
    </lineage>
</organism>
<protein>
    <submittedName>
        <fullName evidence="1">Uncharacterized protein</fullName>
    </submittedName>
</protein>
<gene>
    <name evidence="1" type="ORF">DPEC_G00184970</name>
</gene>